<evidence type="ECO:0000259" key="2">
    <source>
        <dbReference type="Pfam" id="PF13966"/>
    </source>
</evidence>
<dbReference type="InterPro" id="IPR026960">
    <property type="entry name" value="RVT-Znf"/>
</dbReference>
<dbReference type="InterPro" id="IPR002156">
    <property type="entry name" value="RNaseH_domain"/>
</dbReference>
<organism evidence="3 4">
    <name type="scientific">Camelina sativa</name>
    <name type="common">False flax</name>
    <name type="synonym">Myagrum sativum</name>
    <dbReference type="NCBI Taxonomy" id="90675"/>
    <lineage>
        <taxon>Eukaryota</taxon>
        <taxon>Viridiplantae</taxon>
        <taxon>Streptophyta</taxon>
        <taxon>Embryophyta</taxon>
        <taxon>Tracheophyta</taxon>
        <taxon>Spermatophyta</taxon>
        <taxon>Magnoliopsida</taxon>
        <taxon>eudicotyledons</taxon>
        <taxon>Gunneridae</taxon>
        <taxon>Pentapetalae</taxon>
        <taxon>rosids</taxon>
        <taxon>malvids</taxon>
        <taxon>Brassicales</taxon>
        <taxon>Brassicaceae</taxon>
        <taxon>Camelineae</taxon>
        <taxon>Camelina</taxon>
    </lineage>
</organism>
<feature type="domain" description="RNase H type-1" evidence="1">
    <location>
        <begin position="245"/>
        <end position="363"/>
    </location>
</feature>
<dbReference type="Pfam" id="PF13456">
    <property type="entry name" value="RVT_3"/>
    <property type="match status" value="1"/>
</dbReference>
<dbReference type="PANTHER" id="PTHR34146">
    <property type="entry name" value="POLYNUCLEOTIDYL TRANSFERASE, RIBONUCLEASE H-LIKE SUPERFAMILY PROTEIN-RELATED"/>
    <property type="match status" value="1"/>
</dbReference>
<reference evidence="4" key="2">
    <citation type="submission" date="2025-08" db="UniProtKB">
        <authorList>
            <consortium name="RefSeq"/>
        </authorList>
    </citation>
    <scope>IDENTIFICATION</scope>
    <source>
        <tissue evidence="4">Leaf</tissue>
    </source>
</reference>
<dbReference type="PANTHER" id="PTHR34146:SF11">
    <property type="entry name" value="RIBONUCLEASE H-LIKE SUPERFAMILY PROTEIN"/>
    <property type="match status" value="1"/>
</dbReference>
<dbReference type="Pfam" id="PF13966">
    <property type="entry name" value="zf-RVT"/>
    <property type="match status" value="1"/>
</dbReference>
<dbReference type="InterPro" id="IPR044730">
    <property type="entry name" value="RNase_H-like_dom_plant"/>
</dbReference>
<name>A0ABM0SKF8_CAMSA</name>
<feature type="domain" description="Reverse transcriptase zinc-binding" evidence="2">
    <location>
        <begin position="43"/>
        <end position="134"/>
    </location>
</feature>
<proteinExistence type="predicted"/>
<dbReference type="InterPro" id="IPR036397">
    <property type="entry name" value="RNaseH_sf"/>
</dbReference>
<evidence type="ECO:0000313" key="3">
    <source>
        <dbReference type="Proteomes" id="UP000694864"/>
    </source>
</evidence>
<sequence length="371" mass="42166">MNWNLEEVKHILLEAEKEILSIRPSKFGATDRYMWLLTKSGEYTAKSGYQAASMMSSKHLIHSDCLEGFNWEKEVWNLACLPKIKFFLWKLMKNALPTRANLCSRGINLSATCPLCGQDETQLHLFFHCNFAKHISSQAPVKYQLHTSSITHIRVGIEGSRKLIWLPPTGLTDGAFGAWLLWMIWTSRNKLQFENKSIKPIEAIPQAVDQTREWNHNQSPKSLAIQIPIPQVGGEVDSSTVRCFMDAAWREDSQNAGFRWIFSENLLSPERHGHASSHYIRSPLMAEAIAMLIAIQHASELCYRKLLFASDSQQLINALNSDLPLKENHGILQNILGVASSFEEISFTFILREKNRRADEITKNSISSLLS</sequence>
<keyword evidence="3" id="KW-1185">Reference proteome</keyword>
<dbReference type="RefSeq" id="XP_010412434.1">
    <property type="nucleotide sequence ID" value="XM_010414132.1"/>
</dbReference>
<evidence type="ECO:0000259" key="1">
    <source>
        <dbReference type="Pfam" id="PF13456"/>
    </source>
</evidence>
<accession>A0ABM0SKF8</accession>
<protein>
    <submittedName>
        <fullName evidence="4">Uncharacterized protein LOC104698724</fullName>
    </submittedName>
</protein>
<reference evidence="3" key="1">
    <citation type="journal article" date="2014" name="Nat. Commun.">
        <title>The emerging biofuel crop Camelina sativa retains a highly undifferentiated hexaploid genome structure.</title>
        <authorList>
            <person name="Kagale S."/>
            <person name="Koh C."/>
            <person name="Nixon J."/>
            <person name="Bollina V."/>
            <person name="Clarke W.E."/>
            <person name="Tuteja R."/>
            <person name="Spillane C."/>
            <person name="Robinson S.J."/>
            <person name="Links M.G."/>
            <person name="Clarke C."/>
            <person name="Higgins E.E."/>
            <person name="Huebert T."/>
            <person name="Sharpe A.G."/>
            <person name="Parkin I.A."/>
        </authorList>
    </citation>
    <scope>NUCLEOTIDE SEQUENCE [LARGE SCALE GENOMIC DNA]</scope>
    <source>
        <strain evidence="3">cv. DH55</strain>
    </source>
</reference>
<dbReference type="SUPFAM" id="SSF53098">
    <property type="entry name" value="Ribonuclease H-like"/>
    <property type="match status" value="1"/>
</dbReference>
<dbReference type="Gene3D" id="3.30.420.10">
    <property type="entry name" value="Ribonuclease H-like superfamily/Ribonuclease H"/>
    <property type="match status" value="1"/>
</dbReference>
<dbReference type="Proteomes" id="UP000694864">
    <property type="component" value="Chromosome 6"/>
</dbReference>
<evidence type="ECO:0000313" key="4">
    <source>
        <dbReference type="RefSeq" id="XP_010412434.1"/>
    </source>
</evidence>
<dbReference type="InterPro" id="IPR012337">
    <property type="entry name" value="RNaseH-like_sf"/>
</dbReference>
<dbReference type="CDD" id="cd06222">
    <property type="entry name" value="RNase_H_like"/>
    <property type="match status" value="1"/>
</dbReference>
<gene>
    <name evidence="4" type="primary">LOC104698724</name>
</gene>
<dbReference type="GeneID" id="104698724"/>